<dbReference type="Gene3D" id="3.10.450.50">
    <property type="match status" value="1"/>
</dbReference>
<organism evidence="1 2">
    <name type="scientific">Photorhabdus aegyptia</name>
    <dbReference type="NCBI Taxonomy" id="2805098"/>
    <lineage>
        <taxon>Bacteria</taxon>
        <taxon>Pseudomonadati</taxon>
        <taxon>Pseudomonadota</taxon>
        <taxon>Gammaproteobacteria</taxon>
        <taxon>Enterobacterales</taxon>
        <taxon>Morganellaceae</taxon>
        <taxon>Photorhabdus</taxon>
    </lineage>
</organism>
<gene>
    <name evidence="1" type="ORF">BA1DRAFT_00746</name>
</gene>
<protein>
    <submittedName>
        <fullName evidence="1">Uncharacterized protein</fullName>
    </submittedName>
</protein>
<comment type="caution">
    <text evidence="1">The sequence shown here is derived from an EMBL/GenBank/DDBJ whole genome shotgun (WGS) entry which is preliminary data.</text>
</comment>
<keyword evidence="2" id="KW-1185">Reference proteome</keyword>
<dbReference type="RefSeq" id="WP_051560639.1">
    <property type="nucleotide sequence ID" value="NZ_CAWLTM010000107.1"/>
</dbReference>
<sequence>MMKNSDPFPHLTSLLRQGVSHALYPNAKSFLDMIAEDIVFEFPYALPDGVQVLNGKKALKNYLTSKLKGDYHAE</sequence>
<dbReference type="InterPro" id="IPR032710">
    <property type="entry name" value="NTF2-like_dom_sf"/>
</dbReference>
<dbReference type="PATRIC" id="fig|1393736.3.peg.753"/>
<dbReference type="AlphaFoldDB" id="A0A022PMA4"/>
<dbReference type="SUPFAM" id="SSF54427">
    <property type="entry name" value="NTF2-like"/>
    <property type="match status" value="1"/>
</dbReference>
<reference evidence="1 2" key="1">
    <citation type="submission" date="2014-03" db="EMBL/GenBank/DDBJ databases">
        <title>Draft Genome of Photorhabdus luminescens BA1, an Egyptian Isolate.</title>
        <authorList>
            <person name="Ghazal S."/>
            <person name="Hurst S.G.IV."/>
            <person name="Morris K."/>
            <person name="Thomas K."/>
            <person name="Tisa L.S."/>
        </authorList>
    </citation>
    <scope>NUCLEOTIDE SEQUENCE [LARGE SCALE GENOMIC DNA]</scope>
    <source>
        <strain evidence="1 2">BA1</strain>
    </source>
</reference>
<dbReference type="Proteomes" id="UP000023464">
    <property type="component" value="Unassembled WGS sequence"/>
</dbReference>
<accession>A0A022PMA4</accession>
<dbReference type="EMBL" id="JFGV01000008">
    <property type="protein sequence ID" value="EYU16644.1"/>
    <property type="molecule type" value="Genomic_DNA"/>
</dbReference>
<evidence type="ECO:0000313" key="1">
    <source>
        <dbReference type="EMBL" id="EYU16644.1"/>
    </source>
</evidence>
<evidence type="ECO:0000313" key="2">
    <source>
        <dbReference type="Proteomes" id="UP000023464"/>
    </source>
</evidence>
<proteinExistence type="predicted"/>
<name>A0A022PMA4_9GAMM</name>